<evidence type="ECO:0000313" key="2">
    <source>
        <dbReference type="Proteomes" id="UP000018211"/>
    </source>
</evidence>
<name>A0AAV2VHT1_9VIBR</name>
<organism evidence="1 2">
    <name type="scientific">Vibrio nigripulchritudo SOn1</name>
    <dbReference type="NCBI Taxonomy" id="1238450"/>
    <lineage>
        <taxon>Bacteria</taxon>
        <taxon>Pseudomonadati</taxon>
        <taxon>Pseudomonadota</taxon>
        <taxon>Gammaproteobacteria</taxon>
        <taxon>Vibrionales</taxon>
        <taxon>Vibrionaceae</taxon>
        <taxon>Vibrio</taxon>
    </lineage>
</organism>
<evidence type="ECO:0000313" key="1">
    <source>
        <dbReference type="EMBL" id="CCO44192.1"/>
    </source>
</evidence>
<proteinExistence type="predicted"/>
<accession>A0AAV2VHT1</accession>
<sequence length="84" mass="9847">MKTDWRAQERHIADIQSKGHETHTIGSIHHFDRDFRTVVYTEDEQGEIFRHTIAFTDPHNFDINKGHYEIWNIGENTEIVGKGA</sequence>
<dbReference type="EMBL" id="CAOF01000008">
    <property type="protein sequence ID" value="CCO44192.1"/>
    <property type="molecule type" value="Genomic_DNA"/>
</dbReference>
<reference evidence="1 2" key="1">
    <citation type="journal article" date="2013" name="ISME J.">
        <title>Comparative genomics of pathogenic lineages of Vibrio nigripulchritudo identifies virulence-associated traits.</title>
        <authorList>
            <person name="Goudenege D."/>
            <person name="Labreuche Y."/>
            <person name="Krin E."/>
            <person name="Ansquer D."/>
            <person name="Mangenot S."/>
            <person name="Calteau A."/>
            <person name="Medigue C."/>
            <person name="Mazel D."/>
            <person name="Polz M.F."/>
            <person name="Le Roux F."/>
        </authorList>
    </citation>
    <scope>NUCLEOTIDE SEQUENCE [LARGE SCALE GENOMIC DNA]</scope>
    <source>
        <strain evidence="1 2">SOn1</strain>
    </source>
</reference>
<dbReference type="AlphaFoldDB" id="A0AAV2VHT1"/>
<protein>
    <submittedName>
        <fullName evidence="1">Uncharacterized protein</fullName>
    </submittedName>
</protein>
<comment type="caution">
    <text evidence="1">The sequence shown here is derived from an EMBL/GenBank/DDBJ whole genome shotgun (WGS) entry which is preliminary data.</text>
</comment>
<gene>
    <name evidence="1" type="ORF">VIBNISOn1_1050018</name>
</gene>
<dbReference type="RefSeq" id="WP_022610123.1">
    <property type="nucleotide sequence ID" value="NZ_LK391965.1"/>
</dbReference>
<dbReference type="Proteomes" id="UP000018211">
    <property type="component" value="Unassembled WGS sequence"/>
</dbReference>